<name>A0A1A9W6I5_9MUSC</name>
<sequence>MKVKVDTTNISKLRVNDKMPQVSAAHDEGDTDLAETVSHLDDKENLVSLKAQEEDSFDILPHLITTTTSTTTTARNNLINAGLTDFNDH</sequence>
<proteinExistence type="predicted"/>
<dbReference type="VEuPathDB" id="VectorBase:GBRI008041"/>
<reference evidence="1" key="2">
    <citation type="submission" date="2020-05" db="UniProtKB">
        <authorList>
            <consortium name="EnsemblMetazoa"/>
        </authorList>
    </citation>
    <scope>IDENTIFICATION</scope>
    <source>
        <strain evidence="1">IAEA</strain>
    </source>
</reference>
<reference evidence="2" key="1">
    <citation type="submission" date="2014-03" db="EMBL/GenBank/DDBJ databases">
        <authorList>
            <person name="Aksoy S."/>
            <person name="Warren W."/>
            <person name="Wilson R.K."/>
        </authorList>
    </citation>
    <scope>NUCLEOTIDE SEQUENCE [LARGE SCALE GENOMIC DNA]</scope>
    <source>
        <strain evidence="2">IAEA</strain>
    </source>
</reference>
<organism evidence="1 2">
    <name type="scientific">Glossina brevipalpis</name>
    <dbReference type="NCBI Taxonomy" id="37001"/>
    <lineage>
        <taxon>Eukaryota</taxon>
        <taxon>Metazoa</taxon>
        <taxon>Ecdysozoa</taxon>
        <taxon>Arthropoda</taxon>
        <taxon>Hexapoda</taxon>
        <taxon>Insecta</taxon>
        <taxon>Pterygota</taxon>
        <taxon>Neoptera</taxon>
        <taxon>Endopterygota</taxon>
        <taxon>Diptera</taxon>
        <taxon>Brachycera</taxon>
        <taxon>Muscomorpha</taxon>
        <taxon>Hippoboscoidea</taxon>
        <taxon>Glossinidae</taxon>
        <taxon>Glossina</taxon>
    </lineage>
</organism>
<protein>
    <submittedName>
        <fullName evidence="1">Uncharacterized protein</fullName>
    </submittedName>
</protein>
<dbReference type="Proteomes" id="UP000091820">
    <property type="component" value="Unassembled WGS sequence"/>
</dbReference>
<dbReference type="AlphaFoldDB" id="A0A1A9W6I5"/>
<keyword evidence="2" id="KW-1185">Reference proteome</keyword>
<evidence type="ECO:0000313" key="2">
    <source>
        <dbReference type="Proteomes" id="UP000091820"/>
    </source>
</evidence>
<dbReference type="EnsemblMetazoa" id="GBRI008041-RA">
    <property type="protein sequence ID" value="GBRI008041-PA"/>
    <property type="gene ID" value="GBRI008041"/>
</dbReference>
<accession>A0A1A9W6I5</accession>
<evidence type="ECO:0000313" key="1">
    <source>
        <dbReference type="EnsemblMetazoa" id="GBRI008041-PA"/>
    </source>
</evidence>